<dbReference type="Proteomes" id="UP000314294">
    <property type="component" value="Unassembled WGS sequence"/>
</dbReference>
<accession>A0A4Z2IPS4</accession>
<organism evidence="1 2">
    <name type="scientific">Liparis tanakae</name>
    <name type="common">Tanaka's snailfish</name>
    <dbReference type="NCBI Taxonomy" id="230148"/>
    <lineage>
        <taxon>Eukaryota</taxon>
        <taxon>Metazoa</taxon>
        <taxon>Chordata</taxon>
        <taxon>Craniata</taxon>
        <taxon>Vertebrata</taxon>
        <taxon>Euteleostomi</taxon>
        <taxon>Actinopterygii</taxon>
        <taxon>Neopterygii</taxon>
        <taxon>Teleostei</taxon>
        <taxon>Neoteleostei</taxon>
        <taxon>Acanthomorphata</taxon>
        <taxon>Eupercaria</taxon>
        <taxon>Perciformes</taxon>
        <taxon>Cottioidei</taxon>
        <taxon>Cottales</taxon>
        <taxon>Liparidae</taxon>
        <taxon>Liparis</taxon>
    </lineage>
</organism>
<keyword evidence="2" id="KW-1185">Reference proteome</keyword>
<proteinExistence type="predicted"/>
<dbReference type="AlphaFoldDB" id="A0A4Z2IPS4"/>
<evidence type="ECO:0000313" key="1">
    <source>
        <dbReference type="EMBL" id="TNN80020.1"/>
    </source>
</evidence>
<sequence>MVPPAMITARHCFSTSAKWTAGFNSRSFTLPSDKLQHLLDIVDRPQDTVPHLLQGGRLMSVIQSGSAEELGAEDVERDASPSCSRAAVSCLLFSSWSCLHELLLDVIGLVGKWKLDPAILHVREPPWKRNWWLTKELISYTVCLDCLALAASFPS</sequence>
<name>A0A4Z2IPS4_9TELE</name>
<reference evidence="1 2" key="1">
    <citation type="submission" date="2019-03" db="EMBL/GenBank/DDBJ databases">
        <title>First draft genome of Liparis tanakae, snailfish: a comprehensive survey of snailfish specific genes.</title>
        <authorList>
            <person name="Kim W."/>
            <person name="Song I."/>
            <person name="Jeong J.-H."/>
            <person name="Kim D."/>
            <person name="Kim S."/>
            <person name="Ryu S."/>
            <person name="Song J.Y."/>
            <person name="Lee S.K."/>
        </authorList>
    </citation>
    <scope>NUCLEOTIDE SEQUENCE [LARGE SCALE GENOMIC DNA]</scope>
    <source>
        <tissue evidence="1">Muscle</tissue>
    </source>
</reference>
<dbReference type="EMBL" id="SRLO01000058">
    <property type="protein sequence ID" value="TNN80020.1"/>
    <property type="molecule type" value="Genomic_DNA"/>
</dbReference>
<comment type="caution">
    <text evidence="1">The sequence shown here is derived from an EMBL/GenBank/DDBJ whole genome shotgun (WGS) entry which is preliminary data.</text>
</comment>
<gene>
    <name evidence="1" type="ORF">EYF80_009669</name>
</gene>
<protein>
    <submittedName>
        <fullName evidence="1">Uncharacterized protein</fullName>
    </submittedName>
</protein>
<evidence type="ECO:0000313" key="2">
    <source>
        <dbReference type="Proteomes" id="UP000314294"/>
    </source>
</evidence>